<keyword evidence="3" id="KW-1185">Reference proteome</keyword>
<organism evidence="2 3">
    <name type="scientific">Polychaeton citri CBS 116435</name>
    <dbReference type="NCBI Taxonomy" id="1314669"/>
    <lineage>
        <taxon>Eukaryota</taxon>
        <taxon>Fungi</taxon>
        <taxon>Dikarya</taxon>
        <taxon>Ascomycota</taxon>
        <taxon>Pezizomycotina</taxon>
        <taxon>Dothideomycetes</taxon>
        <taxon>Dothideomycetidae</taxon>
        <taxon>Capnodiales</taxon>
        <taxon>Capnodiaceae</taxon>
        <taxon>Polychaeton</taxon>
    </lineage>
</organism>
<dbReference type="AlphaFoldDB" id="A0A9P4UNV1"/>
<keyword evidence="1" id="KW-0732">Signal</keyword>
<evidence type="ECO:0000313" key="3">
    <source>
        <dbReference type="Proteomes" id="UP000799441"/>
    </source>
</evidence>
<protein>
    <submittedName>
        <fullName evidence="2">Uncharacterized protein</fullName>
    </submittedName>
</protein>
<dbReference type="EMBL" id="MU003812">
    <property type="protein sequence ID" value="KAF2719355.1"/>
    <property type="molecule type" value="Genomic_DNA"/>
</dbReference>
<evidence type="ECO:0000313" key="2">
    <source>
        <dbReference type="EMBL" id="KAF2719355.1"/>
    </source>
</evidence>
<dbReference type="Proteomes" id="UP000799441">
    <property type="component" value="Unassembled WGS sequence"/>
</dbReference>
<name>A0A9P4UNV1_9PEZI</name>
<reference evidence="2" key="1">
    <citation type="journal article" date="2020" name="Stud. Mycol.">
        <title>101 Dothideomycetes genomes: a test case for predicting lifestyles and emergence of pathogens.</title>
        <authorList>
            <person name="Haridas S."/>
            <person name="Albert R."/>
            <person name="Binder M."/>
            <person name="Bloem J."/>
            <person name="Labutti K."/>
            <person name="Salamov A."/>
            <person name="Andreopoulos B."/>
            <person name="Baker S."/>
            <person name="Barry K."/>
            <person name="Bills G."/>
            <person name="Bluhm B."/>
            <person name="Cannon C."/>
            <person name="Castanera R."/>
            <person name="Culley D."/>
            <person name="Daum C."/>
            <person name="Ezra D."/>
            <person name="Gonzalez J."/>
            <person name="Henrissat B."/>
            <person name="Kuo A."/>
            <person name="Liang C."/>
            <person name="Lipzen A."/>
            <person name="Lutzoni F."/>
            <person name="Magnuson J."/>
            <person name="Mondo S."/>
            <person name="Nolan M."/>
            <person name="Ohm R."/>
            <person name="Pangilinan J."/>
            <person name="Park H.-J."/>
            <person name="Ramirez L."/>
            <person name="Alfaro M."/>
            <person name="Sun H."/>
            <person name="Tritt A."/>
            <person name="Yoshinaga Y."/>
            <person name="Zwiers L.-H."/>
            <person name="Turgeon B."/>
            <person name="Goodwin S."/>
            <person name="Spatafora J."/>
            <person name="Crous P."/>
            <person name="Grigoriev I."/>
        </authorList>
    </citation>
    <scope>NUCLEOTIDE SEQUENCE</scope>
    <source>
        <strain evidence="2">CBS 116435</strain>
    </source>
</reference>
<comment type="caution">
    <text evidence="2">The sequence shown here is derived from an EMBL/GenBank/DDBJ whole genome shotgun (WGS) entry which is preliminary data.</text>
</comment>
<accession>A0A9P4UNV1</accession>
<feature type="chain" id="PRO_5040420962" evidence="1">
    <location>
        <begin position="24"/>
        <end position="152"/>
    </location>
</feature>
<evidence type="ECO:0000256" key="1">
    <source>
        <dbReference type="SAM" id="SignalP"/>
    </source>
</evidence>
<proteinExistence type="predicted"/>
<feature type="signal peptide" evidence="1">
    <location>
        <begin position="1"/>
        <end position="23"/>
    </location>
</feature>
<sequence length="152" mass="16308">MKTTMLVSLAAIVLLPDRLIVVAAPVSEPVVRPVYELDPDNLSLFGWFSHVNDTIFGEDASDYDYRLGSDDPSGLIAAADSMEAYSAACATGDVMAIAVSFLNASTFGSVTVEEAADRDWLCRELNDDMAAEVGFCDGVYRASIPWEAVLST</sequence>
<gene>
    <name evidence="2" type="ORF">K431DRAFT_296092</name>
</gene>
<dbReference type="OrthoDB" id="3853793at2759"/>